<evidence type="ECO:0000256" key="2">
    <source>
        <dbReference type="ARBA" id="ARBA00022692"/>
    </source>
</evidence>
<feature type="transmembrane region" description="Helical" evidence="5">
    <location>
        <begin position="194"/>
        <end position="210"/>
    </location>
</feature>
<dbReference type="OrthoDB" id="3358017at2759"/>
<feature type="transmembrane region" description="Helical" evidence="5">
    <location>
        <begin position="120"/>
        <end position="140"/>
    </location>
</feature>
<comment type="subcellular location">
    <subcellularLocation>
        <location evidence="1">Membrane</location>
        <topology evidence="1">Multi-pass membrane protein</topology>
    </subcellularLocation>
</comment>
<evidence type="ECO:0000256" key="5">
    <source>
        <dbReference type="SAM" id="Phobius"/>
    </source>
</evidence>
<dbReference type="Pfam" id="PF04479">
    <property type="entry name" value="RTA1"/>
    <property type="match status" value="1"/>
</dbReference>
<dbReference type="InterPro" id="IPR007568">
    <property type="entry name" value="RTA1"/>
</dbReference>
<feature type="transmembrane region" description="Helical" evidence="5">
    <location>
        <begin position="152"/>
        <end position="174"/>
    </location>
</feature>
<dbReference type="Proteomes" id="UP000799423">
    <property type="component" value="Unassembled WGS sequence"/>
</dbReference>
<feature type="transmembrane region" description="Helical" evidence="5">
    <location>
        <begin position="76"/>
        <end position="100"/>
    </location>
</feature>
<evidence type="ECO:0000256" key="4">
    <source>
        <dbReference type="ARBA" id="ARBA00023136"/>
    </source>
</evidence>
<evidence type="ECO:0000256" key="3">
    <source>
        <dbReference type="ARBA" id="ARBA00022989"/>
    </source>
</evidence>
<reference evidence="6" key="1">
    <citation type="submission" date="2020-01" db="EMBL/GenBank/DDBJ databases">
        <authorList>
            <consortium name="DOE Joint Genome Institute"/>
            <person name="Haridas S."/>
            <person name="Albert R."/>
            <person name="Binder M."/>
            <person name="Bloem J."/>
            <person name="Labutti K."/>
            <person name="Salamov A."/>
            <person name="Andreopoulos B."/>
            <person name="Baker S.E."/>
            <person name="Barry K."/>
            <person name="Bills G."/>
            <person name="Bluhm B.H."/>
            <person name="Cannon C."/>
            <person name="Castanera R."/>
            <person name="Culley D.E."/>
            <person name="Daum C."/>
            <person name="Ezra D."/>
            <person name="Gonzalez J.B."/>
            <person name="Henrissat B."/>
            <person name="Kuo A."/>
            <person name="Liang C."/>
            <person name="Lipzen A."/>
            <person name="Lutzoni F."/>
            <person name="Magnuson J."/>
            <person name="Mondo S."/>
            <person name="Nolan M."/>
            <person name="Ohm R."/>
            <person name="Pangilinan J."/>
            <person name="Park H.-J."/>
            <person name="Ramirez L."/>
            <person name="Alfaro M."/>
            <person name="Sun H."/>
            <person name="Tritt A."/>
            <person name="Yoshinaga Y."/>
            <person name="Zwiers L.-H."/>
            <person name="Turgeon B.G."/>
            <person name="Goodwin S.B."/>
            <person name="Spatafora J.W."/>
            <person name="Crous P.W."/>
            <person name="Grigoriev I.V."/>
        </authorList>
    </citation>
    <scope>NUCLEOTIDE SEQUENCE</scope>
    <source>
        <strain evidence="6">IPT5</strain>
    </source>
</reference>
<keyword evidence="2 5" id="KW-0812">Transmembrane</keyword>
<feature type="transmembrane region" description="Helical" evidence="5">
    <location>
        <begin position="47"/>
        <end position="64"/>
    </location>
</feature>
<protein>
    <recommendedName>
        <fullName evidence="8">RTA1 like protein</fullName>
    </recommendedName>
</protein>
<feature type="transmembrane region" description="Helical" evidence="5">
    <location>
        <begin position="15"/>
        <end position="35"/>
    </location>
</feature>
<evidence type="ECO:0000313" key="6">
    <source>
        <dbReference type="EMBL" id="KAF2845641.1"/>
    </source>
</evidence>
<dbReference type="PANTHER" id="PTHR31465">
    <property type="entry name" value="PROTEIN RTA1-RELATED"/>
    <property type="match status" value="1"/>
</dbReference>
<dbReference type="GO" id="GO:0016020">
    <property type="term" value="C:membrane"/>
    <property type="evidence" value="ECO:0007669"/>
    <property type="project" value="UniProtKB-SubCell"/>
</dbReference>
<evidence type="ECO:0008006" key="8">
    <source>
        <dbReference type="Google" id="ProtNLM"/>
    </source>
</evidence>
<dbReference type="EMBL" id="MU006344">
    <property type="protein sequence ID" value="KAF2845641.1"/>
    <property type="molecule type" value="Genomic_DNA"/>
</dbReference>
<dbReference type="AlphaFoldDB" id="A0A6A7AQV9"/>
<evidence type="ECO:0000313" key="7">
    <source>
        <dbReference type="Proteomes" id="UP000799423"/>
    </source>
</evidence>
<evidence type="ECO:0000256" key="1">
    <source>
        <dbReference type="ARBA" id="ARBA00004141"/>
    </source>
</evidence>
<keyword evidence="4 5" id="KW-0472">Membrane</keyword>
<name>A0A6A7AQV9_9PLEO</name>
<gene>
    <name evidence="6" type="ORF">T440DRAFT_543830</name>
</gene>
<accession>A0A6A7AQV9</accession>
<organism evidence="6 7">
    <name type="scientific">Plenodomus tracheiphilus IPT5</name>
    <dbReference type="NCBI Taxonomy" id="1408161"/>
    <lineage>
        <taxon>Eukaryota</taxon>
        <taxon>Fungi</taxon>
        <taxon>Dikarya</taxon>
        <taxon>Ascomycota</taxon>
        <taxon>Pezizomycotina</taxon>
        <taxon>Dothideomycetes</taxon>
        <taxon>Pleosporomycetidae</taxon>
        <taxon>Pleosporales</taxon>
        <taxon>Pleosporineae</taxon>
        <taxon>Leptosphaeriaceae</taxon>
        <taxon>Plenodomus</taxon>
    </lineage>
</organism>
<keyword evidence="7" id="KW-1185">Reference proteome</keyword>
<proteinExistence type="predicted"/>
<keyword evidence="3 5" id="KW-1133">Transmembrane helix</keyword>
<feature type="transmembrane region" description="Helical" evidence="5">
    <location>
        <begin position="230"/>
        <end position="249"/>
    </location>
</feature>
<sequence length="258" mass="28396">MTSRHGYFFHYDPSVAGVVIASIVFGIITAFHIYFFVKTYKTMRIKIMVVLSMASFNEVLGYALRIPGSNSKPTGGLASLSPLLLLFTPLMVTSVIYYVFSKIATNIAAHNLPIKPTLMLKIWSVGDIICQLTISAGAMIASRSKPSSGKGILLAGLAIHFVILSVFMVIVVTWHRRVLQNSATQLAISTGRDISAIYITCTLILLRTLLRSVEFATGPNGALQKHEAPFYFYESLPITLAFVACLQWYHIETLKASL</sequence>
<dbReference type="PANTHER" id="PTHR31465:SF27">
    <property type="entry name" value="DOMAIN PROTEIN, PUTATIVE (AFU_ORTHOLOGUE AFUA_3G01030)-RELATED"/>
    <property type="match status" value="1"/>
</dbReference>